<dbReference type="InterPro" id="IPR050856">
    <property type="entry name" value="Biotin_carboxylase_complex"/>
</dbReference>
<dbReference type="RefSeq" id="WP_063205340.1">
    <property type="nucleotide sequence ID" value="NZ_LUKD01000001.1"/>
</dbReference>
<proteinExistence type="predicted"/>
<dbReference type="InterPro" id="IPR001882">
    <property type="entry name" value="Biotin_BS"/>
</dbReference>
<evidence type="ECO:0000256" key="2">
    <source>
        <dbReference type="SAM" id="MobiDB-lite"/>
    </source>
</evidence>
<dbReference type="PROSITE" id="PS00188">
    <property type="entry name" value="BIOTIN"/>
    <property type="match status" value="1"/>
</dbReference>
<dbReference type="SUPFAM" id="SSF51230">
    <property type="entry name" value="Single hybrid motif"/>
    <property type="match status" value="1"/>
</dbReference>
<dbReference type="Gene3D" id="2.40.50.100">
    <property type="match status" value="1"/>
</dbReference>
<dbReference type="InterPro" id="IPR000089">
    <property type="entry name" value="Biotin_lipoyl"/>
</dbReference>
<dbReference type="CDD" id="cd06850">
    <property type="entry name" value="biotinyl_domain"/>
    <property type="match status" value="1"/>
</dbReference>
<accession>A0A161PUN1</accession>
<comment type="caution">
    <text evidence="4">The sequence shown here is derived from an EMBL/GenBank/DDBJ whole genome shotgun (WGS) entry which is preliminary data.</text>
</comment>
<organism evidence="4 5">
    <name type="scientific">Bdellovibrio bacteriovorus</name>
    <dbReference type="NCBI Taxonomy" id="959"/>
    <lineage>
        <taxon>Bacteria</taxon>
        <taxon>Pseudomonadati</taxon>
        <taxon>Bdellovibrionota</taxon>
        <taxon>Bdellovibrionia</taxon>
        <taxon>Bdellovibrionales</taxon>
        <taxon>Pseudobdellovibrionaceae</taxon>
        <taxon>Bdellovibrio</taxon>
    </lineage>
</organism>
<feature type="domain" description="Lipoyl-binding" evidence="3">
    <location>
        <begin position="45"/>
        <end position="121"/>
    </location>
</feature>
<dbReference type="OrthoDB" id="5294955at2"/>
<gene>
    <name evidence="4" type="ORF">AZI87_05265</name>
</gene>
<sequence>MEIKVRVDGVDHKAHAQLIKGTLWVHHNGRVFTMDASTGRKSRKKAGAGGSSDQVVAPMPGKVTKLLVSAGASVEAGQAVLVMEAMKMEYTLKADIAGTIDSISCAVGEQVALGKALIKIKPVSDK</sequence>
<reference evidence="4 5" key="1">
    <citation type="submission" date="2016-03" db="EMBL/GenBank/DDBJ databases">
        <authorList>
            <person name="Ploux O."/>
        </authorList>
    </citation>
    <scope>NUCLEOTIDE SEQUENCE [LARGE SCALE GENOMIC DNA]</scope>
    <source>
        <strain evidence="4 5">EC13</strain>
    </source>
</reference>
<dbReference type="EMBL" id="LUKD01000001">
    <property type="protein sequence ID" value="KYG68646.1"/>
    <property type="molecule type" value="Genomic_DNA"/>
</dbReference>
<dbReference type="Proteomes" id="UP000075799">
    <property type="component" value="Unassembled WGS sequence"/>
</dbReference>
<name>A0A161PUN1_BDEBC</name>
<feature type="region of interest" description="Disordered" evidence="2">
    <location>
        <begin position="35"/>
        <end position="56"/>
    </location>
</feature>
<dbReference type="FunFam" id="2.40.50.100:FF:000003">
    <property type="entry name" value="Acetyl-CoA carboxylase biotin carboxyl carrier protein"/>
    <property type="match status" value="1"/>
</dbReference>
<evidence type="ECO:0000313" key="5">
    <source>
        <dbReference type="Proteomes" id="UP000075799"/>
    </source>
</evidence>
<dbReference type="InterPro" id="IPR011053">
    <property type="entry name" value="Single_hybrid_motif"/>
</dbReference>
<evidence type="ECO:0000259" key="3">
    <source>
        <dbReference type="PROSITE" id="PS50968"/>
    </source>
</evidence>
<dbReference type="PROSITE" id="PS50968">
    <property type="entry name" value="BIOTINYL_LIPOYL"/>
    <property type="match status" value="1"/>
</dbReference>
<protein>
    <submittedName>
        <fullName evidence="4">Acetyl-CoA carboxylase biotin carboxyl carrier protein subunit</fullName>
    </submittedName>
</protein>
<dbReference type="AlphaFoldDB" id="A0A161PUN1"/>
<dbReference type="PANTHER" id="PTHR18866">
    <property type="entry name" value="CARBOXYLASE:PYRUVATE/ACETYL-COA/PROPIONYL-COA CARBOXYLASE"/>
    <property type="match status" value="1"/>
</dbReference>
<dbReference type="Pfam" id="PF00364">
    <property type="entry name" value="Biotin_lipoyl"/>
    <property type="match status" value="1"/>
</dbReference>
<dbReference type="PANTHER" id="PTHR18866:SF33">
    <property type="entry name" value="METHYLCROTONOYL-COA CARBOXYLASE SUBUNIT ALPHA, MITOCHONDRIAL-RELATED"/>
    <property type="match status" value="1"/>
</dbReference>
<evidence type="ECO:0000313" key="4">
    <source>
        <dbReference type="EMBL" id="KYG68646.1"/>
    </source>
</evidence>
<evidence type="ECO:0000256" key="1">
    <source>
        <dbReference type="ARBA" id="ARBA00023267"/>
    </source>
</evidence>
<keyword evidence="1" id="KW-0092">Biotin</keyword>